<dbReference type="AlphaFoldDB" id="Q07LI1"/>
<sequence length="309" mass="34374">MGDFERTFGAGADAASIIDHLSNNEEDMDNSISRTLEDQKRTSPEERILKAKQRGVKIYWQPRDDIYPDAVYSGLPIQPDFFAFDKSTKNNIGRVYRLRYDDSPLISPPGWGWVRPSKQELWGWSMYAHSNTKSVPFRNYGATGSQAEAESFMAEAYGLLLEHNRQKQRFSFFVFKEILGSREPNIFTDDGGGDPSHLEIEIDSESDAVITASTQGNTLYIVISCGPNGDFGSVHHDIEIAIAAFSAQFDGWLDNDAPMRPSYELQIDRAIVAILAADASGDFTPACFQTILYADTEISIAKVLMLGSA</sequence>
<evidence type="ECO:0000313" key="1">
    <source>
        <dbReference type="EMBL" id="ABJ07203.1"/>
    </source>
</evidence>
<dbReference type="OrthoDB" id="9933320at2"/>
<proteinExistence type="predicted"/>
<name>Q07LI1_RHOP5</name>
<protein>
    <submittedName>
        <fullName evidence="1">Uncharacterized protein</fullName>
    </submittedName>
</protein>
<organism evidence="1">
    <name type="scientific">Rhodopseudomonas palustris (strain BisA53)</name>
    <dbReference type="NCBI Taxonomy" id="316055"/>
    <lineage>
        <taxon>Bacteria</taxon>
        <taxon>Pseudomonadati</taxon>
        <taxon>Pseudomonadota</taxon>
        <taxon>Alphaproteobacteria</taxon>
        <taxon>Hyphomicrobiales</taxon>
        <taxon>Nitrobacteraceae</taxon>
        <taxon>Rhodopseudomonas</taxon>
    </lineage>
</organism>
<dbReference type="KEGG" id="rpe:RPE_3270"/>
<accession>Q07LI1</accession>
<dbReference type="HOGENOM" id="CLU_899799_0_0_5"/>
<dbReference type="EMBL" id="CP000463">
    <property type="protein sequence ID" value="ABJ07203.1"/>
    <property type="molecule type" value="Genomic_DNA"/>
</dbReference>
<gene>
    <name evidence="1" type="ordered locus">RPE_3270</name>
</gene>
<reference evidence="1" key="1">
    <citation type="submission" date="2006-09" db="EMBL/GenBank/DDBJ databases">
        <title>Complete sequence of Rhodopseudomonas palustris BisA53.</title>
        <authorList>
            <consortium name="US DOE Joint Genome Institute"/>
            <person name="Copeland A."/>
            <person name="Lucas S."/>
            <person name="Lapidus A."/>
            <person name="Barry K."/>
            <person name="Detter J.C."/>
            <person name="Glavina del Rio T."/>
            <person name="Hammon N."/>
            <person name="Israni S."/>
            <person name="Dalin E."/>
            <person name="Tice H."/>
            <person name="Pitluck S."/>
            <person name="Chain P."/>
            <person name="Malfatti S."/>
            <person name="Shin M."/>
            <person name="Vergez L."/>
            <person name="Schmutz J."/>
            <person name="Larimer F."/>
            <person name="Land M."/>
            <person name="Hauser L."/>
            <person name="Pelletier D.A."/>
            <person name="Kyrpides N."/>
            <person name="Kim E."/>
            <person name="Harwood C.S."/>
            <person name="Oda Y."/>
            <person name="Richardson P."/>
        </authorList>
    </citation>
    <scope>NUCLEOTIDE SEQUENCE [LARGE SCALE GENOMIC DNA]</scope>
    <source>
        <strain evidence="1">BisA53</strain>
    </source>
</reference>